<dbReference type="InterPro" id="IPR006076">
    <property type="entry name" value="FAD-dep_OxRdtase"/>
</dbReference>
<reference evidence="4" key="1">
    <citation type="submission" date="2020-02" db="EMBL/GenBank/DDBJ databases">
        <title>Delineation of the pyrene-degrading pathway in Roseobacter clade bacteria by genomic analysis.</title>
        <authorList>
            <person name="Zhou H."/>
            <person name="Wang H."/>
        </authorList>
    </citation>
    <scope>NUCLEOTIDE SEQUENCE</scope>
    <source>
        <strain evidence="4">PrR005</strain>
    </source>
</reference>
<dbReference type="Gene3D" id="3.50.50.60">
    <property type="entry name" value="FAD/NAD(P)-binding domain"/>
    <property type="match status" value="1"/>
</dbReference>
<dbReference type="RefSeq" id="WP_164129988.1">
    <property type="nucleotide sequence ID" value="NZ_JAAGOX010000017.1"/>
</dbReference>
<dbReference type="InterPro" id="IPR036188">
    <property type="entry name" value="FAD/NAD-bd_sf"/>
</dbReference>
<dbReference type="GO" id="GO:0016491">
    <property type="term" value="F:oxidoreductase activity"/>
    <property type="evidence" value="ECO:0007669"/>
    <property type="project" value="UniProtKB-KW"/>
</dbReference>
<dbReference type="Pfam" id="PF01266">
    <property type="entry name" value="DAO"/>
    <property type="match status" value="1"/>
</dbReference>
<dbReference type="EMBL" id="JAAGOX010000017">
    <property type="protein sequence ID" value="NDW45638.1"/>
    <property type="molecule type" value="Genomic_DNA"/>
</dbReference>
<accession>A0A6B2NQH5</accession>
<feature type="region of interest" description="Disordered" evidence="2">
    <location>
        <begin position="361"/>
        <end position="380"/>
    </location>
</feature>
<organism evidence="4">
    <name type="scientific">Ruegeria sp. PrR005</name>
    <dbReference type="NCBI Taxonomy" id="2706882"/>
    <lineage>
        <taxon>Bacteria</taxon>
        <taxon>Pseudomonadati</taxon>
        <taxon>Pseudomonadota</taxon>
        <taxon>Alphaproteobacteria</taxon>
        <taxon>Rhodobacterales</taxon>
        <taxon>Roseobacteraceae</taxon>
        <taxon>Ruegeria</taxon>
    </lineage>
</organism>
<evidence type="ECO:0000259" key="3">
    <source>
        <dbReference type="Pfam" id="PF01266"/>
    </source>
</evidence>
<dbReference type="PANTHER" id="PTHR13847:SF287">
    <property type="entry name" value="FAD-DEPENDENT OXIDOREDUCTASE DOMAIN-CONTAINING PROTEIN 1"/>
    <property type="match status" value="1"/>
</dbReference>
<keyword evidence="1" id="KW-0560">Oxidoreductase</keyword>
<dbReference type="PANTHER" id="PTHR13847">
    <property type="entry name" value="SARCOSINE DEHYDROGENASE-RELATED"/>
    <property type="match status" value="1"/>
</dbReference>
<dbReference type="Gene3D" id="3.30.9.10">
    <property type="entry name" value="D-Amino Acid Oxidase, subunit A, domain 2"/>
    <property type="match status" value="1"/>
</dbReference>
<protein>
    <submittedName>
        <fullName evidence="4">FAD-binding oxidoreductase</fullName>
    </submittedName>
</protein>
<evidence type="ECO:0000256" key="1">
    <source>
        <dbReference type="ARBA" id="ARBA00023002"/>
    </source>
</evidence>
<dbReference type="GO" id="GO:0005737">
    <property type="term" value="C:cytoplasm"/>
    <property type="evidence" value="ECO:0007669"/>
    <property type="project" value="TreeGrafter"/>
</dbReference>
<comment type="caution">
    <text evidence="4">The sequence shown here is derived from an EMBL/GenBank/DDBJ whole genome shotgun (WGS) entry which is preliminary data.</text>
</comment>
<dbReference type="AlphaFoldDB" id="A0A6B2NQH5"/>
<evidence type="ECO:0000256" key="2">
    <source>
        <dbReference type="SAM" id="MobiDB-lite"/>
    </source>
</evidence>
<feature type="domain" description="FAD dependent oxidoreductase" evidence="3">
    <location>
        <begin position="9"/>
        <end position="350"/>
    </location>
</feature>
<sequence length="380" mass="40349">MPNSSSDCDFAVIGAGIAGASVAAELAASGRVVLIEQESQPGYHTTGRSAAVYAPIYGPQPIRALTRASLEFFQNPPEGFTDRELLKPIAAAFVAREDQKDSLEAMQHELVDASTVTRIDAEDLQARLPLLRDGYAAGALWDNGTSEIDVAALHQGYLRRFKASGGTLLTRAPVTALGKTGDGWKIQTGSSEVTARVVINAAGAWADEVGRLAGAERIGLVPKRRSALMIAAPQGCDVHGLPLVVDVDEQFYLKPDAGKLLVSPANEDPEPPCDVQPDEMDIAICVDRIERAFDISVRRIENSWAGLRSFVADKCPVVGFSRQVDGFYWLAGQGGYGIQSAPALAQLAAAEVTGRGIPGHIQAENLKPNDIRPGRKGIGA</sequence>
<name>A0A6B2NQH5_9RHOB</name>
<dbReference type="SUPFAM" id="SSF51905">
    <property type="entry name" value="FAD/NAD(P)-binding domain"/>
    <property type="match status" value="1"/>
</dbReference>
<gene>
    <name evidence="4" type="ORF">G0P99_11775</name>
</gene>
<proteinExistence type="predicted"/>
<evidence type="ECO:0000313" key="4">
    <source>
        <dbReference type="EMBL" id="NDW45638.1"/>
    </source>
</evidence>